<organism evidence="1">
    <name type="scientific">Anguilla anguilla</name>
    <name type="common">European freshwater eel</name>
    <name type="synonym">Muraena anguilla</name>
    <dbReference type="NCBI Taxonomy" id="7936"/>
    <lineage>
        <taxon>Eukaryota</taxon>
        <taxon>Metazoa</taxon>
        <taxon>Chordata</taxon>
        <taxon>Craniata</taxon>
        <taxon>Vertebrata</taxon>
        <taxon>Euteleostomi</taxon>
        <taxon>Actinopterygii</taxon>
        <taxon>Neopterygii</taxon>
        <taxon>Teleostei</taxon>
        <taxon>Anguilliformes</taxon>
        <taxon>Anguillidae</taxon>
        <taxon>Anguilla</taxon>
    </lineage>
</organism>
<reference evidence="1" key="1">
    <citation type="submission" date="2014-11" db="EMBL/GenBank/DDBJ databases">
        <authorList>
            <person name="Amaro Gonzalez C."/>
        </authorList>
    </citation>
    <scope>NUCLEOTIDE SEQUENCE</scope>
</reference>
<reference evidence="1" key="2">
    <citation type="journal article" date="2015" name="Fish Shellfish Immunol.">
        <title>Early steps in the European eel (Anguilla anguilla)-Vibrio vulnificus interaction in the gills: Role of the RtxA13 toxin.</title>
        <authorList>
            <person name="Callol A."/>
            <person name="Pajuelo D."/>
            <person name="Ebbesson L."/>
            <person name="Teles M."/>
            <person name="MacKenzie S."/>
            <person name="Amaro C."/>
        </authorList>
    </citation>
    <scope>NUCLEOTIDE SEQUENCE</scope>
</reference>
<dbReference type="EMBL" id="GBXM01095440">
    <property type="protein sequence ID" value="JAH13137.1"/>
    <property type="molecule type" value="Transcribed_RNA"/>
</dbReference>
<evidence type="ECO:0000313" key="1">
    <source>
        <dbReference type="EMBL" id="JAH13137.1"/>
    </source>
</evidence>
<proteinExistence type="predicted"/>
<name>A0A0E9Q9C3_ANGAN</name>
<accession>A0A0E9Q9C3</accession>
<dbReference type="AlphaFoldDB" id="A0A0E9Q9C3"/>
<protein>
    <submittedName>
        <fullName evidence="1">Uncharacterized protein</fullName>
    </submittedName>
</protein>
<sequence>MRSSLKSYVFRGNKENNLCKLYILLSKTNISRLDICRFAWSRQATLQSEK</sequence>